<proteinExistence type="inferred from homology"/>
<dbReference type="GO" id="GO:0006310">
    <property type="term" value="P:DNA recombination"/>
    <property type="evidence" value="ECO:0007669"/>
    <property type="project" value="UniProtKB-KW"/>
</dbReference>
<evidence type="ECO:0000256" key="4">
    <source>
        <dbReference type="ARBA" id="ARBA00023125"/>
    </source>
</evidence>
<dbReference type="Gene3D" id="1.10.150.130">
    <property type="match status" value="1"/>
</dbReference>
<accession>A0A099IAJ1</accession>
<dbReference type="Gene3D" id="3.30.160.60">
    <property type="entry name" value="Classic Zinc Finger"/>
    <property type="match status" value="1"/>
</dbReference>
<dbReference type="InterPro" id="IPR011010">
    <property type="entry name" value="DNA_brk_join_enz"/>
</dbReference>
<dbReference type="InterPro" id="IPR044068">
    <property type="entry name" value="CB"/>
</dbReference>
<dbReference type="InterPro" id="IPR004107">
    <property type="entry name" value="Integrase_SAM-like_N"/>
</dbReference>
<evidence type="ECO:0000256" key="5">
    <source>
        <dbReference type="ARBA" id="ARBA00023172"/>
    </source>
</evidence>
<organism evidence="9 10">
    <name type="scientific">Clostridium innocuum</name>
    <dbReference type="NCBI Taxonomy" id="1522"/>
    <lineage>
        <taxon>Bacteria</taxon>
        <taxon>Bacillati</taxon>
        <taxon>Bacillota</taxon>
        <taxon>Clostridia</taxon>
        <taxon>Eubacteriales</taxon>
        <taxon>Clostridiaceae</taxon>
        <taxon>Clostridium</taxon>
    </lineage>
</organism>
<dbReference type="GO" id="GO:0008907">
    <property type="term" value="F:integrase activity"/>
    <property type="evidence" value="ECO:0007669"/>
    <property type="project" value="InterPro"/>
</dbReference>
<dbReference type="RefSeq" id="WP_044904693.1">
    <property type="nucleotide sequence ID" value="NZ_JQIF01000029.1"/>
</dbReference>
<keyword evidence="4 6" id="KW-0238">DNA-binding</keyword>
<comment type="similarity">
    <text evidence="2">Belongs to the 'phage' integrase family.</text>
</comment>
<feature type="domain" description="Tyr recombinase" evidence="7">
    <location>
        <begin position="177"/>
        <end position="399"/>
    </location>
</feature>
<evidence type="ECO:0000256" key="2">
    <source>
        <dbReference type="ARBA" id="ARBA00008857"/>
    </source>
</evidence>
<dbReference type="Gene3D" id="1.10.443.10">
    <property type="entry name" value="Intergrase catalytic core"/>
    <property type="match status" value="1"/>
</dbReference>
<dbReference type="EMBL" id="JQIF01000029">
    <property type="protein sequence ID" value="KGJ53883.1"/>
    <property type="molecule type" value="Genomic_DNA"/>
</dbReference>
<reference evidence="9 10" key="1">
    <citation type="submission" date="2014-08" db="EMBL/GenBank/DDBJ databases">
        <title>Clostridium innocuum, an unnegligible vancomycin-resistant pathogen causing extra-intestinal infections.</title>
        <authorList>
            <person name="Feng Y."/>
            <person name="Chiu C.-H."/>
        </authorList>
    </citation>
    <scope>NUCLEOTIDE SEQUENCE [LARGE SCALE GENOMIC DNA]</scope>
    <source>
        <strain evidence="9 10">AN88</strain>
    </source>
</reference>
<dbReference type="PANTHER" id="PTHR30629">
    <property type="entry name" value="PROPHAGE INTEGRASE"/>
    <property type="match status" value="1"/>
</dbReference>
<gene>
    <name evidence="9" type="ORF">CIAN88_06625</name>
</gene>
<dbReference type="InterPro" id="IPR002104">
    <property type="entry name" value="Integrase_catalytic"/>
</dbReference>
<comment type="function">
    <text evidence="1">Site-specific tyrosine recombinase, which acts by catalyzing the cutting and rejoining of the recombining DNA molecules.</text>
</comment>
<dbReference type="SUPFAM" id="SSF56349">
    <property type="entry name" value="DNA breaking-rejoining enzymes"/>
    <property type="match status" value="1"/>
</dbReference>
<evidence type="ECO:0000256" key="1">
    <source>
        <dbReference type="ARBA" id="ARBA00003283"/>
    </source>
</evidence>
<dbReference type="InterPro" id="IPR013762">
    <property type="entry name" value="Integrase-like_cat_sf"/>
</dbReference>
<dbReference type="InterPro" id="IPR004191">
    <property type="entry name" value="Integrase_Tn916-type_DNA-bd_N"/>
</dbReference>
<comment type="caution">
    <text evidence="9">The sequence shown here is derived from an EMBL/GenBank/DDBJ whole genome shotgun (WGS) entry which is preliminary data.</text>
</comment>
<evidence type="ECO:0000313" key="10">
    <source>
        <dbReference type="Proteomes" id="UP000030008"/>
    </source>
</evidence>
<protein>
    <submittedName>
        <fullName evidence="9">Integrase</fullName>
    </submittedName>
</protein>
<dbReference type="PROSITE" id="PS51898">
    <property type="entry name" value="TYR_RECOMBINASE"/>
    <property type="match status" value="1"/>
</dbReference>
<dbReference type="Proteomes" id="UP000030008">
    <property type="component" value="Unassembled WGS sequence"/>
</dbReference>
<evidence type="ECO:0000313" key="9">
    <source>
        <dbReference type="EMBL" id="KGJ53883.1"/>
    </source>
</evidence>
<dbReference type="PROSITE" id="PS51900">
    <property type="entry name" value="CB"/>
    <property type="match status" value="1"/>
</dbReference>
<dbReference type="InterPro" id="IPR050808">
    <property type="entry name" value="Phage_Integrase"/>
</dbReference>
<dbReference type="GO" id="GO:0003677">
    <property type="term" value="F:DNA binding"/>
    <property type="evidence" value="ECO:0007669"/>
    <property type="project" value="UniProtKB-UniRule"/>
</dbReference>
<evidence type="ECO:0000256" key="3">
    <source>
        <dbReference type="ARBA" id="ARBA00022908"/>
    </source>
</evidence>
<dbReference type="Pfam" id="PF00589">
    <property type="entry name" value="Phage_integrase"/>
    <property type="match status" value="1"/>
</dbReference>
<dbReference type="CDD" id="cd01189">
    <property type="entry name" value="INT_ICEBs1_C_like"/>
    <property type="match status" value="1"/>
</dbReference>
<dbReference type="PANTHER" id="PTHR30629:SF2">
    <property type="entry name" value="PROPHAGE INTEGRASE INTS-RELATED"/>
    <property type="match status" value="1"/>
</dbReference>
<dbReference type="Pfam" id="PF02920">
    <property type="entry name" value="Integrase_DNA"/>
    <property type="match status" value="1"/>
</dbReference>
<feature type="domain" description="Core-binding (CB)" evidence="8">
    <location>
        <begin position="69"/>
        <end position="151"/>
    </location>
</feature>
<dbReference type="InterPro" id="IPR016177">
    <property type="entry name" value="DNA-bd_dom_sf"/>
</dbReference>
<name>A0A099IAJ1_CLOIN</name>
<dbReference type="Pfam" id="PF14659">
    <property type="entry name" value="Phage_int_SAM_3"/>
    <property type="match status" value="1"/>
</dbReference>
<evidence type="ECO:0000259" key="8">
    <source>
        <dbReference type="PROSITE" id="PS51900"/>
    </source>
</evidence>
<dbReference type="InterPro" id="IPR010998">
    <property type="entry name" value="Integrase_recombinase_N"/>
</dbReference>
<evidence type="ECO:0000259" key="7">
    <source>
        <dbReference type="PROSITE" id="PS51898"/>
    </source>
</evidence>
<keyword evidence="5" id="KW-0233">DNA recombination</keyword>
<keyword evidence="3" id="KW-0229">DNA integration</keyword>
<evidence type="ECO:0000256" key="6">
    <source>
        <dbReference type="PROSITE-ProRule" id="PRU01248"/>
    </source>
</evidence>
<sequence>MVERRKDKKGRVLKEGETQRKDGTYDFRWRTSDGKRHSVYAKTLDELRAKEEKIRRDKSDGIRTDAKNVTVNDIYDLWVQLKKGIKDNTFQNYQYMYNQFVYPDFGKLKITQIKRSDVRRFYNLLADERHVKIRTIENIHTVLFQVLNLAVEEEYLRNNPSSNAMKELKQTHNFEMEKRRALTIKEQELFMKYISETKDCSRWKPIFTIMINTGLRVGELTGLRWDDVDFENNTISINHTLVYYNHKVNGCYFSVNTPKTKAGYRTIPMIDIVRNAFLEERKYQKESGVPQDIKIDGYTNFIFINRYGNVQGQAVLNKALRRIMRDCNEWVLDNAKMNEEIVLLPRFSCHSLRHTFATRLVEAGINIKVIQDVLGHTDISTTMNIYAEATKELKDTEFAKLNNYLMEH</sequence>
<dbReference type="AlphaFoldDB" id="A0A099IAJ1"/>
<dbReference type="SUPFAM" id="SSF54171">
    <property type="entry name" value="DNA-binding domain"/>
    <property type="match status" value="1"/>
</dbReference>